<feature type="transmembrane region" description="Helical" evidence="22">
    <location>
        <begin position="336"/>
        <end position="358"/>
    </location>
</feature>
<dbReference type="GO" id="GO:0032153">
    <property type="term" value="C:cell division site"/>
    <property type="evidence" value="ECO:0007669"/>
    <property type="project" value="TreeGrafter"/>
</dbReference>
<dbReference type="InterPro" id="IPR001182">
    <property type="entry name" value="FtsW/RodA"/>
</dbReference>
<dbReference type="GO" id="GO:0008955">
    <property type="term" value="F:peptidoglycan glycosyltransferase activity"/>
    <property type="evidence" value="ECO:0007669"/>
    <property type="project" value="UniProtKB-EC"/>
</dbReference>
<evidence type="ECO:0000256" key="2">
    <source>
        <dbReference type="ARBA" id="ARBA00004752"/>
    </source>
</evidence>
<dbReference type="PROSITE" id="PS00428">
    <property type="entry name" value="FTSW_RODA_SPOVE"/>
    <property type="match status" value="1"/>
</dbReference>
<feature type="transmembrane region" description="Helical" evidence="22">
    <location>
        <begin position="300"/>
        <end position="324"/>
    </location>
</feature>
<evidence type="ECO:0000256" key="12">
    <source>
        <dbReference type="ARBA" id="ARBA00023306"/>
    </source>
</evidence>
<dbReference type="GO" id="GO:0015648">
    <property type="term" value="F:lipid-linked peptidoglycan transporter activity"/>
    <property type="evidence" value="ECO:0007669"/>
    <property type="project" value="TreeGrafter"/>
</dbReference>
<keyword evidence="9" id="KW-0573">Peptidoglycan synthesis</keyword>
<dbReference type="Pfam" id="PF01098">
    <property type="entry name" value="FTSW_RODA_SPOVE"/>
    <property type="match status" value="1"/>
</dbReference>
<evidence type="ECO:0000256" key="6">
    <source>
        <dbReference type="ARBA" id="ARBA00022679"/>
    </source>
</evidence>
<evidence type="ECO:0000256" key="1">
    <source>
        <dbReference type="ARBA" id="ARBA00004651"/>
    </source>
</evidence>
<dbReference type="InterPro" id="IPR018365">
    <property type="entry name" value="Cell_cycle_FtsW-rel_CS"/>
</dbReference>
<dbReference type="InterPro" id="IPR013437">
    <property type="entry name" value="FtsW"/>
</dbReference>
<dbReference type="GO" id="GO:0009252">
    <property type="term" value="P:peptidoglycan biosynthetic process"/>
    <property type="evidence" value="ECO:0007669"/>
    <property type="project" value="UniProtKB-KW"/>
</dbReference>
<dbReference type="GO" id="GO:0008360">
    <property type="term" value="P:regulation of cell shape"/>
    <property type="evidence" value="ECO:0007669"/>
    <property type="project" value="UniProtKB-KW"/>
</dbReference>
<evidence type="ECO:0000256" key="19">
    <source>
        <dbReference type="ARBA" id="ARBA00044770"/>
    </source>
</evidence>
<reference evidence="23" key="1">
    <citation type="submission" date="2024-05" db="EMBL/GenBank/DDBJ databases">
        <authorList>
            <person name="Cai S.Y."/>
            <person name="Jin L.M."/>
            <person name="Li H.R."/>
        </authorList>
    </citation>
    <scope>NUCLEOTIDE SEQUENCE</scope>
    <source>
        <strain evidence="23">A5-74</strain>
    </source>
</reference>
<dbReference type="RefSeq" id="WP_353648038.1">
    <property type="nucleotide sequence ID" value="NZ_CP159218.1"/>
</dbReference>
<keyword evidence="3" id="KW-1003">Cell membrane</keyword>
<proteinExistence type="inferred from homology"/>
<keyword evidence="13" id="KW-0961">Cell wall biogenesis/degradation</keyword>
<evidence type="ECO:0000256" key="13">
    <source>
        <dbReference type="ARBA" id="ARBA00023316"/>
    </source>
</evidence>
<evidence type="ECO:0000256" key="10">
    <source>
        <dbReference type="ARBA" id="ARBA00022989"/>
    </source>
</evidence>
<comment type="function">
    <text evidence="21">Peptidoglycan polymerase that is essential for cell division.</text>
</comment>
<dbReference type="GO" id="GO:0005886">
    <property type="term" value="C:plasma membrane"/>
    <property type="evidence" value="ECO:0007669"/>
    <property type="project" value="UniProtKB-SubCell"/>
</dbReference>
<keyword evidence="7 22" id="KW-0812">Transmembrane</keyword>
<evidence type="ECO:0000256" key="8">
    <source>
        <dbReference type="ARBA" id="ARBA00022960"/>
    </source>
</evidence>
<keyword evidence="11 22" id="KW-0472">Membrane</keyword>
<comment type="pathway">
    <text evidence="2">Cell wall biogenesis; peptidoglycan biosynthesis.</text>
</comment>
<keyword evidence="12" id="KW-0131">Cell cycle</keyword>
<dbReference type="NCBIfam" id="TIGR02614">
    <property type="entry name" value="ftsW"/>
    <property type="match status" value="1"/>
</dbReference>
<comment type="subcellular location">
    <subcellularLocation>
        <location evidence="1">Cell membrane</location>
        <topology evidence="1">Multi-pass membrane protein</topology>
    </subcellularLocation>
</comment>
<name>A0AAU8DJU5_9ACTN</name>
<keyword evidence="10 22" id="KW-1133">Transmembrane helix</keyword>
<evidence type="ECO:0000256" key="5">
    <source>
        <dbReference type="ARBA" id="ARBA00022676"/>
    </source>
</evidence>
<evidence type="ECO:0000256" key="14">
    <source>
        <dbReference type="ARBA" id="ARBA00032370"/>
    </source>
</evidence>
<organism evidence="23">
    <name type="scientific">Nakamurella sp. A5-74</name>
    <dbReference type="NCBI Taxonomy" id="3158264"/>
    <lineage>
        <taxon>Bacteria</taxon>
        <taxon>Bacillati</taxon>
        <taxon>Actinomycetota</taxon>
        <taxon>Actinomycetes</taxon>
        <taxon>Nakamurellales</taxon>
        <taxon>Nakamurellaceae</taxon>
        <taxon>Nakamurella</taxon>
    </lineage>
</organism>
<dbReference type="PANTHER" id="PTHR30474:SF2">
    <property type="entry name" value="PEPTIDOGLYCAN GLYCOSYLTRANSFERASE FTSW-RELATED"/>
    <property type="match status" value="1"/>
</dbReference>
<evidence type="ECO:0000256" key="21">
    <source>
        <dbReference type="ARBA" id="ARBA00049966"/>
    </source>
</evidence>
<comment type="similarity">
    <text evidence="16">Belongs to the SEDS family. FtsW subfamily.</text>
</comment>
<evidence type="ECO:0000313" key="23">
    <source>
        <dbReference type="EMBL" id="XCG62423.1"/>
    </source>
</evidence>
<dbReference type="GO" id="GO:0071555">
    <property type="term" value="P:cell wall organization"/>
    <property type="evidence" value="ECO:0007669"/>
    <property type="project" value="UniProtKB-KW"/>
</dbReference>
<feature type="transmembrane region" description="Helical" evidence="22">
    <location>
        <begin position="163"/>
        <end position="179"/>
    </location>
</feature>
<accession>A0AAU8DJU5</accession>
<evidence type="ECO:0000256" key="18">
    <source>
        <dbReference type="ARBA" id="ARBA00041418"/>
    </source>
</evidence>
<feature type="transmembrane region" description="Helical" evidence="22">
    <location>
        <begin position="185"/>
        <end position="202"/>
    </location>
</feature>
<evidence type="ECO:0000256" key="17">
    <source>
        <dbReference type="ARBA" id="ARBA00041185"/>
    </source>
</evidence>
<evidence type="ECO:0000256" key="3">
    <source>
        <dbReference type="ARBA" id="ARBA00022475"/>
    </source>
</evidence>
<evidence type="ECO:0000256" key="7">
    <source>
        <dbReference type="ARBA" id="ARBA00022692"/>
    </source>
</evidence>
<feature type="transmembrane region" description="Helical" evidence="22">
    <location>
        <begin position="70"/>
        <end position="91"/>
    </location>
</feature>
<dbReference type="GO" id="GO:0051301">
    <property type="term" value="P:cell division"/>
    <property type="evidence" value="ECO:0007669"/>
    <property type="project" value="UniProtKB-KW"/>
</dbReference>
<dbReference type="AlphaFoldDB" id="A0AAU8DJU5"/>
<comment type="catalytic activity">
    <reaction evidence="20">
        <text>[GlcNAc-(1-&gt;4)-Mur2Ac(oyl-L-Ala-gamma-D-Glu-L-Lys-D-Ala-D-Ala)](n)-di-trans,octa-cis-undecaprenyl diphosphate + beta-D-GlcNAc-(1-&gt;4)-Mur2Ac(oyl-L-Ala-gamma-D-Glu-L-Lys-D-Ala-D-Ala)-di-trans,octa-cis-undecaprenyl diphosphate = [GlcNAc-(1-&gt;4)-Mur2Ac(oyl-L-Ala-gamma-D-Glu-L-Lys-D-Ala-D-Ala)](n+1)-di-trans,octa-cis-undecaprenyl diphosphate + di-trans,octa-cis-undecaprenyl diphosphate + H(+)</text>
        <dbReference type="Rhea" id="RHEA:23708"/>
        <dbReference type="Rhea" id="RHEA-COMP:9602"/>
        <dbReference type="Rhea" id="RHEA-COMP:9603"/>
        <dbReference type="ChEBI" id="CHEBI:15378"/>
        <dbReference type="ChEBI" id="CHEBI:58405"/>
        <dbReference type="ChEBI" id="CHEBI:60033"/>
        <dbReference type="ChEBI" id="CHEBI:78435"/>
        <dbReference type="EC" id="2.4.99.28"/>
    </reaction>
</comment>
<sequence>MTSLHLVIAIFLLLLAIGLTMVLSASSAMALKPTSTTTAFADFQKQSIFAAIGLVAFYFVAKLPVKVIRAWSTAMVMTSLVMLVAVLVPGIGLNINGAQSWIGISKGLSFQPSEVAKLSLLLWSAHVFAARRSTLGNFKQLFFPVIPVTLLMGGLIVLQPDVGTLVTMAIVIAAVLWFAGAQLRWFISAAVLGLGGLAYLSFSAEYRLNRIRALIDPTEYPKISYQLLQGLYGMGRGSWFGVGLGESRAKWSWLPYANSDFIFAVIGEELGLIGAGLVIALFALLAYTGMRIVRRSVDPFSKIAAGACTVWLVGQASINIGYVVGALPTTGLTLPMISSGGTSLLVTMAVFGLLANFARNEPAAAAALRENGPGRMARWLGWGTRQ</sequence>
<dbReference type="PANTHER" id="PTHR30474">
    <property type="entry name" value="CELL CYCLE PROTEIN"/>
    <property type="match status" value="1"/>
</dbReference>
<evidence type="ECO:0000256" key="16">
    <source>
        <dbReference type="ARBA" id="ARBA00038053"/>
    </source>
</evidence>
<feature type="transmembrane region" description="Helical" evidence="22">
    <location>
        <begin position="141"/>
        <end position="158"/>
    </location>
</feature>
<feature type="transmembrane region" description="Helical" evidence="22">
    <location>
        <begin position="261"/>
        <end position="288"/>
    </location>
</feature>
<evidence type="ECO:0000256" key="4">
    <source>
        <dbReference type="ARBA" id="ARBA00022618"/>
    </source>
</evidence>
<evidence type="ECO:0000256" key="22">
    <source>
        <dbReference type="SAM" id="Phobius"/>
    </source>
</evidence>
<keyword evidence="8" id="KW-0133">Cell shape</keyword>
<evidence type="ECO:0000256" key="11">
    <source>
        <dbReference type="ARBA" id="ARBA00023136"/>
    </source>
</evidence>
<evidence type="ECO:0000256" key="15">
    <source>
        <dbReference type="ARBA" id="ARBA00033270"/>
    </source>
</evidence>
<dbReference type="EC" id="2.4.99.28" evidence="19"/>
<keyword evidence="4" id="KW-0132">Cell division</keyword>
<evidence type="ECO:0000256" key="9">
    <source>
        <dbReference type="ARBA" id="ARBA00022984"/>
    </source>
</evidence>
<protein>
    <recommendedName>
        <fullName evidence="17">Probable peptidoglycan glycosyltransferase FtsW</fullName>
        <ecNumber evidence="19">2.4.99.28</ecNumber>
    </recommendedName>
    <alternativeName>
        <fullName evidence="18">Cell division protein FtsW</fullName>
    </alternativeName>
    <alternativeName>
        <fullName evidence="15">Cell wall polymerase</fullName>
    </alternativeName>
    <alternativeName>
        <fullName evidence="14">Peptidoglycan polymerase</fullName>
    </alternativeName>
</protein>
<evidence type="ECO:0000256" key="20">
    <source>
        <dbReference type="ARBA" id="ARBA00049902"/>
    </source>
</evidence>
<keyword evidence="5" id="KW-0328">Glycosyltransferase</keyword>
<dbReference type="EMBL" id="CP159218">
    <property type="protein sequence ID" value="XCG62423.1"/>
    <property type="molecule type" value="Genomic_DNA"/>
</dbReference>
<gene>
    <name evidence="23" type="primary">ftsW</name>
    <name evidence="23" type="ORF">ABLG96_14335</name>
</gene>
<keyword evidence="6" id="KW-0808">Transferase</keyword>
<feature type="transmembrane region" description="Helical" evidence="22">
    <location>
        <begin position="46"/>
        <end position="63"/>
    </location>
</feature>